<evidence type="ECO:0000313" key="2">
    <source>
        <dbReference type="Proteomes" id="UP001055879"/>
    </source>
</evidence>
<reference evidence="2" key="1">
    <citation type="journal article" date="2022" name="Mol. Ecol. Resour.">
        <title>The genomes of chicory, endive, great burdock and yacon provide insights into Asteraceae palaeo-polyploidization history and plant inulin production.</title>
        <authorList>
            <person name="Fan W."/>
            <person name="Wang S."/>
            <person name="Wang H."/>
            <person name="Wang A."/>
            <person name="Jiang F."/>
            <person name="Liu H."/>
            <person name="Zhao H."/>
            <person name="Xu D."/>
            <person name="Zhang Y."/>
        </authorList>
    </citation>
    <scope>NUCLEOTIDE SEQUENCE [LARGE SCALE GENOMIC DNA]</scope>
    <source>
        <strain evidence="2">cv. Niubang</strain>
    </source>
</reference>
<reference evidence="1 2" key="2">
    <citation type="journal article" date="2022" name="Mol. Ecol. Resour.">
        <title>The genomes of chicory, endive, great burdock and yacon provide insights into Asteraceae paleo-polyploidization history and plant inulin production.</title>
        <authorList>
            <person name="Fan W."/>
            <person name="Wang S."/>
            <person name="Wang H."/>
            <person name="Wang A."/>
            <person name="Jiang F."/>
            <person name="Liu H."/>
            <person name="Zhao H."/>
            <person name="Xu D."/>
            <person name="Zhang Y."/>
        </authorList>
    </citation>
    <scope>NUCLEOTIDE SEQUENCE [LARGE SCALE GENOMIC DNA]</scope>
    <source>
        <strain evidence="2">cv. Niubang</strain>
    </source>
</reference>
<keyword evidence="2" id="KW-1185">Reference proteome</keyword>
<dbReference type="EMBL" id="CM042052">
    <property type="protein sequence ID" value="KAI3718529.1"/>
    <property type="molecule type" value="Genomic_DNA"/>
</dbReference>
<evidence type="ECO:0000313" key="1">
    <source>
        <dbReference type="EMBL" id="KAI3718529.1"/>
    </source>
</evidence>
<gene>
    <name evidence="1" type="ORF">L6452_19403</name>
</gene>
<protein>
    <submittedName>
        <fullName evidence="1">Uncharacterized protein</fullName>
    </submittedName>
</protein>
<accession>A0ACB9B7S2</accession>
<name>A0ACB9B7S2_ARCLA</name>
<dbReference type="Proteomes" id="UP001055879">
    <property type="component" value="Linkage Group LG06"/>
</dbReference>
<organism evidence="1 2">
    <name type="scientific">Arctium lappa</name>
    <name type="common">Greater burdock</name>
    <name type="synonym">Lappa major</name>
    <dbReference type="NCBI Taxonomy" id="4217"/>
    <lineage>
        <taxon>Eukaryota</taxon>
        <taxon>Viridiplantae</taxon>
        <taxon>Streptophyta</taxon>
        <taxon>Embryophyta</taxon>
        <taxon>Tracheophyta</taxon>
        <taxon>Spermatophyta</taxon>
        <taxon>Magnoliopsida</taxon>
        <taxon>eudicotyledons</taxon>
        <taxon>Gunneridae</taxon>
        <taxon>Pentapetalae</taxon>
        <taxon>asterids</taxon>
        <taxon>campanulids</taxon>
        <taxon>Asterales</taxon>
        <taxon>Asteraceae</taxon>
        <taxon>Carduoideae</taxon>
        <taxon>Cardueae</taxon>
        <taxon>Arctiinae</taxon>
        <taxon>Arctium</taxon>
    </lineage>
</organism>
<proteinExistence type="predicted"/>
<comment type="caution">
    <text evidence="1">The sequence shown here is derived from an EMBL/GenBank/DDBJ whole genome shotgun (WGS) entry which is preliminary data.</text>
</comment>
<sequence>MEAKPVEAKIYVPPLILESKISELESTLVDERILVDLEKIVFSTVLLNTDFKYEVTNDKSKSKRVCENISTDSDASSCKAFMGNIFSKQKPSDFDQMPYQKQFSKEFNDFMFPKSSKASQSGDDDLFEYDVDFLNSDGCFDECVEKFDFNAKLHDHFDFVVKSEALPSVFEKGESSTKVDETILVSTYYAKGKKQKEKALTETDQHW</sequence>